<dbReference type="RefSeq" id="WP_136495705.1">
    <property type="nucleotide sequence ID" value="NZ_CP046052.1"/>
</dbReference>
<accession>A0A6B8KFZ9</accession>
<evidence type="ECO:0000313" key="2">
    <source>
        <dbReference type="Proteomes" id="UP000309061"/>
    </source>
</evidence>
<keyword evidence="2" id="KW-1185">Reference proteome</keyword>
<reference evidence="1 2" key="1">
    <citation type="submission" date="2019-11" db="EMBL/GenBank/DDBJ databases">
        <title>The genome sequence of Methylocystis heyeri.</title>
        <authorList>
            <person name="Oshkin I.Y."/>
            <person name="Miroshnikov K."/>
            <person name="Dedysh S.N."/>
        </authorList>
    </citation>
    <scope>NUCLEOTIDE SEQUENCE [LARGE SCALE GENOMIC DNA]</scope>
    <source>
        <strain evidence="1 2">H2</strain>
    </source>
</reference>
<name>A0A6B8KFZ9_9HYPH</name>
<dbReference type="EMBL" id="CP046052">
    <property type="protein sequence ID" value="QGM45423.1"/>
    <property type="molecule type" value="Genomic_DNA"/>
</dbReference>
<dbReference type="KEGG" id="mhey:H2LOC_006770"/>
<dbReference type="Proteomes" id="UP000309061">
    <property type="component" value="Chromosome"/>
</dbReference>
<evidence type="ECO:0000313" key="1">
    <source>
        <dbReference type="EMBL" id="QGM45423.1"/>
    </source>
</evidence>
<proteinExistence type="predicted"/>
<organism evidence="1 2">
    <name type="scientific">Methylocystis heyeri</name>
    <dbReference type="NCBI Taxonomy" id="391905"/>
    <lineage>
        <taxon>Bacteria</taxon>
        <taxon>Pseudomonadati</taxon>
        <taxon>Pseudomonadota</taxon>
        <taxon>Alphaproteobacteria</taxon>
        <taxon>Hyphomicrobiales</taxon>
        <taxon>Methylocystaceae</taxon>
        <taxon>Methylocystis</taxon>
    </lineage>
</organism>
<gene>
    <name evidence="1" type="ORF">H2LOC_006770</name>
</gene>
<protein>
    <submittedName>
        <fullName evidence="1">Uncharacterized protein</fullName>
    </submittedName>
</protein>
<dbReference type="AlphaFoldDB" id="A0A6B8KFZ9"/>
<sequence>MLELLYIARLDYLARDSARRETEAPRSAVQPRGDDFLAQFERASAARRKARKSHAIANGRTPFDPH</sequence>